<dbReference type="EMBL" id="LSZW01000060">
    <property type="protein sequence ID" value="KXK65589.1"/>
    <property type="molecule type" value="Genomic_DNA"/>
</dbReference>
<reference evidence="1 2" key="1">
    <citation type="submission" date="2016-02" db="EMBL/GenBank/DDBJ databases">
        <authorList>
            <person name="Wen L."/>
            <person name="He K."/>
            <person name="Yang H."/>
        </authorList>
    </citation>
    <scope>NUCLEOTIDE SEQUENCE [LARGE SCALE GENOMIC DNA]</scope>
    <source>
        <strain evidence="1 2">DSM 22607</strain>
    </source>
</reference>
<evidence type="ECO:0000313" key="2">
    <source>
        <dbReference type="Proteomes" id="UP000070366"/>
    </source>
</evidence>
<accession>A0A136Q4K7</accession>
<dbReference type="OrthoDB" id="9815473at2"/>
<dbReference type="InterPro" id="IPR029021">
    <property type="entry name" value="Prot-tyrosine_phosphatase-like"/>
</dbReference>
<dbReference type="SUPFAM" id="SSF52799">
    <property type="entry name" value="(Phosphotyrosine protein) phosphatases II"/>
    <property type="match status" value="1"/>
</dbReference>
<dbReference type="GO" id="GO:0004721">
    <property type="term" value="F:phosphoprotein phosphatase activity"/>
    <property type="evidence" value="ECO:0007669"/>
    <property type="project" value="InterPro"/>
</dbReference>
<evidence type="ECO:0008006" key="3">
    <source>
        <dbReference type="Google" id="ProtNLM"/>
    </source>
</evidence>
<dbReference type="RefSeq" id="WP_066519455.1">
    <property type="nucleotide sequence ID" value="NZ_CABMOF010000002.1"/>
</dbReference>
<name>A0A136Q4K7_9FIRM</name>
<keyword evidence="2" id="KW-1185">Reference proteome</keyword>
<dbReference type="KEGG" id="cmiu:B1H56_10495"/>
<evidence type="ECO:0000313" key="1">
    <source>
        <dbReference type="EMBL" id="KXK65589.1"/>
    </source>
</evidence>
<dbReference type="Pfam" id="PF13350">
    <property type="entry name" value="Y_phosphatase3"/>
    <property type="match status" value="1"/>
</dbReference>
<comment type="caution">
    <text evidence="1">The sequence shown here is derived from an EMBL/GenBank/DDBJ whole genome shotgun (WGS) entry which is preliminary data.</text>
</comment>
<dbReference type="STRING" id="626937.HMPREF3293_01513"/>
<dbReference type="InterPro" id="IPR026893">
    <property type="entry name" value="Tyr/Ser_Pase_IphP-type"/>
</dbReference>
<sequence>MNVSKPLPLAGAHNVRDLGGYPTEDGKTTKYKAFLRGDSLHGLTKEDEEYLDGYGVRLVIDVRGNNEAFLHPDHIDKKRIKRLHVPLLDHIQSEAMLGKLPDDMGGMYIGLVENSKDGLKEIFANMAGEEGVTLYHCTAGKDRTGIITMLVLKLAGVADDAVLADYAVSETYMKDMFEKQRRMVEKAGVNVPDYVFRSKPEYMQKLMEHIAGKYGAAEGYLEAIGLSGGEIGRLKGKIV</sequence>
<proteinExistence type="predicted"/>
<organism evidence="1 2">
    <name type="scientific">Christensenella minuta</name>
    <dbReference type="NCBI Taxonomy" id="626937"/>
    <lineage>
        <taxon>Bacteria</taxon>
        <taxon>Bacillati</taxon>
        <taxon>Bacillota</taxon>
        <taxon>Clostridia</taxon>
        <taxon>Christensenellales</taxon>
        <taxon>Christensenellaceae</taxon>
        <taxon>Christensenella</taxon>
    </lineage>
</organism>
<dbReference type="Proteomes" id="UP000070366">
    <property type="component" value="Unassembled WGS sequence"/>
</dbReference>
<gene>
    <name evidence="1" type="ORF">HMPREF3293_01513</name>
</gene>
<dbReference type="AlphaFoldDB" id="A0A136Q4K7"/>
<dbReference type="Gene3D" id="3.90.190.10">
    <property type="entry name" value="Protein tyrosine phosphatase superfamily"/>
    <property type="match status" value="1"/>
</dbReference>
<protein>
    <recommendedName>
        <fullName evidence="3">Tyrosine specific protein phosphatases domain-containing protein</fullName>
    </recommendedName>
</protein>